<feature type="region of interest" description="Disordered" evidence="1">
    <location>
        <begin position="107"/>
        <end position="128"/>
    </location>
</feature>
<gene>
    <name evidence="2" type="ORF">H4Q31_06375</name>
</gene>
<name>A0A841TAA2_9BACL</name>
<dbReference type="Proteomes" id="UP000574133">
    <property type="component" value="Unassembled WGS sequence"/>
</dbReference>
<feature type="compositionally biased region" description="Basic and acidic residues" evidence="1">
    <location>
        <begin position="33"/>
        <end position="43"/>
    </location>
</feature>
<keyword evidence="3" id="KW-1185">Reference proteome</keyword>
<comment type="caution">
    <text evidence="2">The sequence shown here is derived from an EMBL/GenBank/DDBJ whole genome shotgun (WGS) entry which is preliminary data.</text>
</comment>
<dbReference type="EMBL" id="JACJVN010000024">
    <property type="protein sequence ID" value="MBB6676955.1"/>
    <property type="molecule type" value="Genomic_DNA"/>
</dbReference>
<dbReference type="RefSeq" id="WP_185178238.1">
    <property type="nucleotide sequence ID" value="NZ_CBCSEP010000008.1"/>
</dbReference>
<feature type="region of interest" description="Disordered" evidence="1">
    <location>
        <begin position="1"/>
        <end position="48"/>
    </location>
</feature>
<evidence type="ECO:0000313" key="2">
    <source>
        <dbReference type="EMBL" id="MBB6676955.1"/>
    </source>
</evidence>
<evidence type="ECO:0000256" key="1">
    <source>
        <dbReference type="SAM" id="MobiDB-lite"/>
    </source>
</evidence>
<evidence type="ECO:0000313" key="3">
    <source>
        <dbReference type="Proteomes" id="UP000574133"/>
    </source>
</evidence>
<organism evidence="2 3">
    <name type="scientific">Cohnella lubricantis</name>
    <dbReference type="NCBI Taxonomy" id="2163172"/>
    <lineage>
        <taxon>Bacteria</taxon>
        <taxon>Bacillati</taxon>
        <taxon>Bacillota</taxon>
        <taxon>Bacilli</taxon>
        <taxon>Bacillales</taxon>
        <taxon>Paenibacillaceae</taxon>
        <taxon>Cohnella</taxon>
    </lineage>
</organism>
<reference evidence="2 3" key="1">
    <citation type="submission" date="2020-08" db="EMBL/GenBank/DDBJ databases">
        <title>Cohnella phylogeny.</title>
        <authorList>
            <person name="Dunlap C."/>
        </authorList>
    </citation>
    <scope>NUCLEOTIDE SEQUENCE [LARGE SCALE GENOMIC DNA]</scope>
    <source>
        <strain evidence="2 3">DSM 103658</strain>
    </source>
</reference>
<accession>A0A841TAA2</accession>
<sequence length="128" mass="14311">MARDMARGGSSEGGRGRRGMHGDLNGRRGGRRKHDDPDGRPERGANCAQTFRRGRAIAFLERLEGMRNTLAKQLREPEFDSIRPVICGELKAIDTVIQAFVQTFELQEPSEARQEPKLDEGEGMQSET</sequence>
<protein>
    <submittedName>
        <fullName evidence="2">Uncharacterized protein</fullName>
    </submittedName>
</protein>
<dbReference type="AlphaFoldDB" id="A0A841TAA2"/>
<proteinExistence type="predicted"/>
<feature type="compositionally biased region" description="Basic and acidic residues" evidence="1">
    <location>
        <begin position="110"/>
        <end position="120"/>
    </location>
</feature>